<feature type="domain" description="PCI" evidence="1">
    <location>
        <begin position="90"/>
        <end position="274"/>
    </location>
</feature>
<dbReference type="GO" id="GO:0005634">
    <property type="term" value="C:nucleus"/>
    <property type="evidence" value="ECO:0007669"/>
    <property type="project" value="TreeGrafter"/>
</dbReference>
<accession>A0A7S3YM12</accession>
<organism evidence="2">
    <name type="scientific">Heterosigma akashiwo</name>
    <name type="common">Chromophytic alga</name>
    <name type="synonym">Heterosigma carterae</name>
    <dbReference type="NCBI Taxonomy" id="2829"/>
    <lineage>
        <taxon>Eukaryota</taxon>
        <taxon>Sar</taxon>
        <taxon>Stramenopiles</taxon>
        <taxon>Ochrophyta</taxon>
        <taxon>Raphidophyceae</taxon>
        <taxon>Chattonellales</taxon>
        <taxon>Chattonellaceae</taxon>
        <taxon>Heterosigma</taxon>
    </lineage>
</organism>
<proteinExistence type="predicted"/>
<evidence type="ECO:0000313" key="2">
    <source>
        <dbReference type="EMBL" id="CAE0655868.1"/>
    </source>
</evidence>
<sequence length="274" mass="31516">MKVKGTCVNLEKRYFRLTSAPDPSTVRPPPVLEEAMLRLKKLWKDQEKDYEYVCDQLKAVRQDCTVQQIRDGLAVDVYETHARIALEEGDLNEYNQCQTQLKELYASGAPGHEMEFTAYRVLYYVNMQDNQKNQDGSTEMLKMLKALRPAQRADPAVAHALRVRQAMAEDDYHLFFQLYEDAPNMSAYIMDLMLDKIRVKALQRVVKAYKPTIATDFIQRILAFDSEDECFELLTVVGVKFAKSDGSLIDCKTSTVDPAAWQKFKFEKEKGSLL</sequence>
<gene>
    <name evidence="2" type="ORF">HAKA00212_LOCUS27022</name>
</gene>
<dbReference type="Gene3D" id="1.25.40.990">
    <property type="match status" value="1"/>
</dbReference>
<dbReference type="InterPro" id="IPR045107">
    <property type="entry name" value="SAC3/GANP/THP3"/>
</dbReference>
<reference evidence="2" key="1">
    <citation type="submission" date="2021-01" db="EMBL/GenBank/DDBJ databases">
        <authorList>
            <person name="Corre E."/>
            <person name="Pelletier E."/>
            <person name="Niang G."/>
            <person name="Scheremetjew M."/>
            <person name="Finn R."/>
            <person name="Kale V."/>
            <person name="Holt S."/>
            <person name="Cochrane G."/>
            <person name="Meng A."/>
            <person name="Brown T."/>
            <person name="Cohen L."/>
        </authorList>
    </citation>
    <scope>NUCLEOTIDE SEQUENCE</scope>
    <source>
        <strain evidence="2">CCMP3107</strain>
    </source>
</reference>
<dbReference type="InterPro" id="IPR005062">
    <property type="entry name" value="SAC3/GANP/THP3_conserved"/>
</dbReference>
<protein>
    <recommendedName>
        <fullName evidence="1">PCI domain-containing protein</fullName>
    </recommendedName>
</protein>
<dbReference type="PROSITE" id="PS50250">
    <property type="entry name" value="PCI"/>
    <property type="match status" value="1"/>
</dbReference>
<name>A0A7S3YM12_HETAK</name>
<dbReference type="EMBL" id="HBIU01062834">
    <property type="protein sequence ID" value="CAE0655868.1"/>
    <property type="molecule type" value="Transcribed_RNA"/>
</dbReference>
<dbReference type="InterPro" id="IPR000717">
    <property type="entry name" value="PCI_dom"/>
</dbReference>
<dbReference type="AlphaFoldDB" id="A0A7S3YM12"/>
<dbReference type="PANTHER" id="PTHR12436">
    <property type="entry name" value="80 KDA MCM3-ASSOCIATED PROTEIN"/>
    <property type="match status" value="1"/>
</dbReference>
<evidence type="ECO:0000259" key="1">
    <source>
        <dbReference type="PROSITE" id="PS50250"/>
    </source>
</evidence>
<dbReference type="Pfam" id="PF03399">
    <property type="entry name" value="SAC3_GANP"/>
    <property type="match status" value="1"/>
</dbReference>
<dbReference type="PANTHER" id="PTHR12436:SF4">
    <property type="entry name" value="LEUKOCYTE RECEPTOR CLUSTER MEMBER 8"/>
    <property type="match status" value="1"/>
</dbReference>